<keyword evidence="4" id="KW-1185">Reference proteome</keyword>
<dbReference type="InterPro" id="IPR036483">
    <property type="entry name" value="PWI_dom_sf"/>
</dbReference>
<dbReference type="InterPro" id="IPR002483">
    <property type="entry name" value="PWI_dom"/>
</dbReference>
<organism evidence="3 4">
    <name type="scientific">Cryptosporidium meleagridis</name>
    <dbReference type="NCBI Taxonomy" id="93969"/>
    <lineage>
        <taxon>Eukaryota</taxon>
        <taxon>Sar</taxon>
        <taxon>Alveolata</taxon>
        <taxon>Apicomplexa</taxon>
        <taxon>Conoidasida</taxon>
        <taxon>Coccidia</taxon>
        <taxon>Eucoccidiorida</taxon>
        <taxon>Eimeriorina</taxon>
        <taxon>Cryptosporidiidae</taxon>
        <taxon>Cryptosporidium</taxon>
    </lineage>
</organism>
<proteinExistence type="predicted"/>
<keyword evidence="1" id="KW-0507">mRNA processing</keyword>
<dbReference type="AlphaFoldDB" id="A0A2P4Z441"/>
<protein>
    <submittedName>
        <fullName evidence="3">PWI domain protein</fullName>
    </submittedName>
</protein>
<dbReference type="SUPFAM" id="SSF101233">
    <property type="entry name" value="PWI domain"/>
    <property type="match status" value="1"/>
</dbReference>
<dbReference type="PROSITE" id="PS51025">
    <property type="entry name" value="PWI"/>
    <property type="match status" value="1"/>
</dbReference>
<sequence>MEIFEKKININTLPLNKVRRWISSKTEQILGKEDEIFIDYCINQLVYKIRKSAAEEELQISPNELIKNIEGFLGERAIEFVSELWEYISKFVGNPIKIKPSKNHNSPRNVIKKNTMCSSDIYNKDNNSLITKNSNNNEKIECCHIYKGNASYISTKNNIEDSLKFIPITSRNSKENRRARSLSRSLSPDLYESYGIKSYKYEKTQKMEEKSIIGGISRSKGYTNKSEKKSERLLNINEHITSIDKKAFFPDINPLNNCQNALTTLTSEKMEEYNLRMKALELFKRKNQAKSLRSESEEILRARAIEKFIKKKPKN</sequence>
<dbReference type="SMART" id="SM00311">
    <property type="entry name" value="PWI"/>
    <property type="match status" value="1"/>
</dbReference>
<dbReference type="Pfam" id="PF01480">
    <property type="entry name" value="PWI"/>
    <property type="match status" value="1"/>
</dbReference>
<evidence type="ECO:0000256" key="1">
    <source>
        <dbReference type="ARBA" id="ARBA00022664"/>
    </source>
</evidence>
<name>A0A2P4Z441_9CRYT</name>
<dbReference type="OrthoDB" id="163257at2759"/>
<evidence type="ECO:0000313" key="4">
    <source>
        <dbReference type="Proteomes" id="UP000236928"/>
    </source>
</evidence>
<gene>
    <name evidence="3" type="ORF">CmeUKMEL1_14375</name>
</gene>
<dbReference type="Proteomes" id="UP000236928">
    <property type="component" value="Unassembled WGS sequence"/>
</dbReference>
<dbReference type="VEuPathDB" id="CryptoDB:CmeUKMEL1_14375"/>
<feature type="domain" description="PWI" evidence="2">
    <location>
        <begin position="1"/>
        <end position="105"/>
    </location>
</feature>
<dbReference type="GO" id="GO:0006397">
    <property type="term" value="P:mRNA processing"/>
    <property type="evidence" value="ECO:0007669"/>
    <property type="project" value="UniProtKB-KW"/>
</dbReference>
<dbReference type="EMBL" id="JIBK01000048">
    <property type="protein sequence ID" value="POM84834.1"/>
    <property type="molecule type" value="Genomic_DNA"/>
</dbReference>
<dbReference type="Gene3D" id="1.20.1390.10">
    <property type="entry name" value="PWI domain"/>
    <property type="match status" value="1"/>
</dbReference>
<accession>A0A2P4Z441</accession>
<comment type="caution">
    <text evidence="3">The sequence shown here is derived from an EMBL/GenBank/DDBJ whole genome shotgun (WGS) entry which is preliminary data.</text>
</comment>
<evidence type="ECO:0000313" key="3">
    <source>
        <dbReference type="EMBL" id="POM84834.1"/>
    </source>
</evidence>
<reference evidence="3 4" key="1">
    <citation type="submission" date="2014-04" db="EMBL/GenBank/DDBJ databases">
        <title>Comparative Genomics of Cryptosporidium Species.</title>
        <authorList>
            <person name="Silva J.C."/>
            <person name="Su Q."/>
            <person name="Chalmers R."/>
            <person name="Chibucos M.C."/>
            <person name="Elwin K."/>
            <person name="Godinez A."/>
            <person name="Guo F."/>
            <person name="Huynh K."/>
            <person name="Orvis J."/>
            <person name="Ott S."/>
            <person name="Sadzewicz L."/>
            <person name="Sengamalay N."/>
            <person name="Shetty A."/>
            <person name="Sun M."/>
            <person name="Tallon L."/>
            <person name="Xiao L."/>
            <person name="Zhang H."/>
            <person name="Fraser C.M."/>
            <person name="Zhu G."/>
            <person name="Kissinger J."/>
            <person name="Widmer G."/>
        </authorList>
    </citation>
    <scope>NUCLEOTIDE SEQUENCE [LARGE SCALE GENOMIC DNA]</scope>
    <source>
        <strain evidence="3 4">UKMEL1</strain>
    </source>
</reference>
<evidence type="ECO:0000259" key="2">
    <source>
        <dbReference type="PROSITE" id="PS51025"/>
    </source>
</evidence>